<proteinExistence type="predicted"/>
<keyword evidence="2" id="KW-0472">Membrane</keyword>
<keyword evidence="1" id="KW-0802">TPR repeat</keyword>
<evidence type="ECO:0000313" key="4">
    <source>
        <dbReference type="EMBL" id="AZQ43068.1"/>
    </source>
</evidence>
<dbReference type="InterPro" id="IPR003646">
    <property type="entry name" value="SH3-like_bac-type"/>
</dbReference>
<feature type="domain" description="SH3b" evidence="3">
    <location>
        <begin position="189"/>
        <end position="251"/>
    </location>
</feature>
<protein>
    <submittedName>
        <fullName evidence="4">Tetratricopeptide repeat protein</fullName>
    </submittedName>
</protein>
<dbReference type="Proteomes" id="UP000279600">
    <property type="component" value="Chromosome"/>
</dbReference>
<dbReference type="OrthoDB" id="9776208at2"/>
<keyword evidence="5" id="KW-1185">Reference proteome</keyword>
<dbReference type="InterPro" id="IPR011990">
    <property type="entry name" value="TPR-like_helical_dom_sf"/>
</dbReference>
<dbReference type="Gene3D" id="1.25.40.10">
    <property type="entry name" value="Tetratricopeptide repeat domain"/>
    <property type="match status" value="1"/>
</dbReference>
<sequence length="251" mass="28524">MRNLFMILLLIPALLFSQEDVDDSAFAKANNAYTNGNYQEAQELYSSILQSGKHSVQVYYNLGNTYYKLNEVAPSIYHYEKALMMDPDNEDVRNNLKFAQQMTVDRIESLGGNPFLDAMTSLVKSMSTDSWAYLSIMLAILAVLCFVLYHYAATSGKKRLFFTFFIVFLLVMGLSIYAAFRSNDLMVSSNTAIIYDQEVISRSEPNNSSQSTFTLHAGTKVEILESYEDWSKVRIANGEKAWVPQDSYKEL</sequence>
<evidence type="ECO:0000256" key="2">
    <source>
        <dbReference type="SAM" id="Phobius"/>
    </source>
</evidence>
<evidence type="ECO:0000259" key="3">
    <source>
        <dbReference type="PROSITE" id="PS51781"/>
    </source>
</evidence>
<dbReference type="SMART" id="SM00028">
    <property type="entry name" value="TPR"/>
    <property type="match status" value="1"/>
</dbReference>
<dbReference type="PROSITE" id="PS50005">
    <property type="entry name" value="TPR"/>
    <property type="match status" value="1"/>
</dbReference>
<keyword evidence="2" id="KW-0812">Transmembrane</keyword>
<dbReference type="Pfam" id="PF00515">
    <property type="entry name" value="TPR_1"/>
    <property type="match status" value="1"/>
</dbReference>
<evidence type="ECO:0000313" key="5">
    <source>
        <dbReference type="Proteomes" id="UP000279600"/>
    </source>
</evidence>
<gene>
    <name evidence="4" type="ORF">EJ995_02025</name>
</gene>
<feature type="transmembrane region" description="Helical" evidence="2">
    <location>
        <begin position="131"/>
        <end position="153"/>
    </location>
</feature>
<dbReference type="Pfam" id="PF08239">
    <property type="entry name" value="SH3_3"/>
    <property type="match status" value="1"/>
</dbReference>
<accession>A0A3S9MV70</accession>
<feature type="repeat" description="TPR" evidence="1">
    <location>
        <begin position="56"/>
        <end position="89"/>
    </location>
</feature>
<dbReference type="SUPFAM" id="SSF48452">
    <property type="entry name" value="TPR-like"/>
    <property type="match status" value="1"/>
</dbReference>
<dbReference type="AlphaFoldDB" id="A0A3S9MV70"/>
<organism evidence="4 5">
    <name type="scientific">Nonlabens ponticola</name>
    <dbReference type="NCBI Taxonomy" id="2496866"/>
    <lineage>
        <taxon>Bacteria</taxon>
        <taxon>Pseudomonadati</taxon>
        <taxon>Bacteroidota</taxon>
        <taxon>Flavobacteriia</taxon>
        <taxon>Flavobacteriales</taxon>
        <taxon>Flavobacteriaceae</taxon>
        <taxon>Nonlabens</taxon>
    </lineage>
</organism>
<dbReference type="EMBL" id="CP034549">
    <property type="protein sequence ID" value="AZQ43068.1"/>
    <property type="molecule type" value="Genomic_DNA"/>
</dbReference>
<evidence type="ECO:0000256" key="1">
    <source>
        <dbReference type="PROSITE-ProRule" id="PRU00339"/>
    </source>
</evidence>
<keyword evidence="2" id="KW-1133">Transmembrane helix</keyword>
<feature type="transmembrane region" description="Helical" evidence="2">
    <location>
        <begin position="160"/>
        <end position="180"/>
    </location>
</feature>
<reference evidence="4 5" key="1">
    <citation type="submission" date="2018-12" db="EMBL/GenBank/DDBJ databases">
        <title>Complete genome of Nonlabens sp. MJ115.</title>
        <authorList>
            <person name="Choi H.S."/>
            <person name="Jung J."/>
        </authorList>
    </citation>
    <scope>NUCLEOTIDE SEQUENCE [LARGE SCALE GENOMIC DNA]</scope>
    <source>
        <strain evidence="4 5">MJ115</strain>
    </source>
</reference>
<name>A0A3S9MV70_9FLAO</name>
<dbReference type="PROSITE" id="PS50293">
    <property type="entry name" value="TPR_REGION"/>
    <property type="match status" value="1"/>
</dbReference>
<dbReference type="InterPro" id="IPR019734">
    <property type="entry name" value="TPR_rpt"/>
</dbReference>
<dbReference type="SMART" id="SM00287">
    <property type="entry name" value="SH3b"/>
    <property type="match status" value="1"/>
</dbReference>
<dbReference type="RefSeq" id="WP_126445115.1">
    <property type="nucleotide sequence ID" value="NZ_CP034549.1"/>
</dbReference>
<dbReference type="PROSITE" id="PS51781">
    <property type="entry name" value="SH3B"/>
    <property type="match status" value="1"/>
</dbReference>
<dbReference type="KEGG" id="noj:EJ995_02025"/>
<dbReference type="Gene3D" id="2.30.30.40">
    <property type="entry name" value="SH3 Domains"/>
    <property type="match status" value="1"/>
</dbReference>